<dbReference type="AlphaFoldDB" id="A0A2I7SKI2"/>
<keyword evidence="2" id="KW-1185">Reference proteome</keyword>
<gene>
    <name evidence="1" type="ORF">C1A40_13535</name>
</gene>
<proteinExistence type="predicted"/>
<dbReference type="KEGG" id="taj:C1A40_13535"/>
<accession>A0A2I7SKI2</accession>
<name>A0A2I7SKI2_9FLAO</name>
<dbReference type="EMBL" id="CP025938">
    <property type="protein sequence ID" value="AUS06402.1"/>
    <property type="molecule type" value="Genomic_DNA"/>
</dbReference>
<dbReference type="Proteomes" id="UP000236592">
    <property type="component" value="Chromosome"/>
</dbReference>
<protein>
    <submittedName>
        <fullName evidence="1">Uncharacterized protein</fullName>
    </submittedName>
</protein>
<reference evidence="2" key="1">
    <citation type="submission" date="2018-01" db="EMBL/GenBank/DDBJ databases">
        <title>Complete genome of Tamlana sp. UJ94.</title>
        <authorList>
            <person name="Jung J."/>
            <person name="Chung D."/>
            <person name="Bae S.S."/>
            <person name="Baek K."/>
        </authorList>
    </citation>
    <scope>NUCLEOTIDE SEQUENCE [LARGE SCALE GENOMIC DNA]</scope>
    <source>
        <strain evidence="2">UJ94</strain>
    </source>
</reference>
<evidence type="ECO:0000313" key="1">
    <source>
        <dbReference type="EMBL" id="AUS06402.1"/>
    </source>
</evidence>
<sequence length="135" mass="16193">MMLLSTNPPDFVLEYHEALTKEKELQFIEKYENDSDVDIQAYVISFKMKQAKYELLPWNKVKVFNRYKNRLDKLIAIYGNNIHLRYVRLVIQENVPSFLNYNSDIEKDKAFLIKMMNHKDKVDYMDAYIVKNTSI</sequence>
<organism evidence="1 2">
    <name type="scientific">Pseudotamlana carrageenivorans</name>
    <dbReference type="NCBI Taxonomy" id="2069432"/>
    <lineage>
        <taxon>Bacteria</taxon>
        <taxon>Pseudomonadati</taxon>
        <taxon>Bacteroidota</taxon>
        <taxon>Flavobacteriia</taxon>
        <taxon>Flavobacteriales</taxon>
        <taxon>Flavobacteriaceae</taxon>
        <taxon>Pseudotamlana</taxon>
    </lineage>
</organism>
<evidence type="ECO:0000313" key="2">
    <source>
        <dbReference type="Proteomes" id="UP000236592"/>
    </source>
</evidence>